<dbReference type="InterPro" id="IPR039315">
    <property type="entry name" value="CheW"/>
</dbReference>
<protein>
    <submittedName>
        <fullName evidence="3">Chemotaxis protein CheW</fullName>
    </submittedName>
</protein>
<keyword evidence="4" id="KW-1185">Reference proteome</keyword>
<sequence length="253" mass="27396">MADDTAEAAVPASDAAEEVETGHVEITAAVASGPDADASAVIAEHDVSQAAAEAAVVDVQVAQKPKRPRRAPVRPREQRPPFLVLADYEQRSLSHVAGLPEQLDAPGLWRGVAYRVGAHRLASGFGEVIEILPLPALTHVPGSQAWMLGVANIRGTLLPVVDLKQFLEGERTVLHERQRVLVMRQPGGDVAVTIDELYGQRSFVDAQGIAADAISEGRYAHFIDRAYRINDQDWGVFSFERLARTPEFRQAAA</sequence>
<dbReference type="Gene3D" id="2.40.50.180">
    <property type="entry name" value="CheA-289, Domain 4"/>
    <property type="match status" value="1"/>
</dbReference>
<dbReference type="PANTHER" id="PTHR22617:SF43">
    <property type="entry name" value="PROTEIN PILI"/>
    <property type="match status" value="1"/>
</dbReference>
<name>A0ABS7TDQ4_9GAMM</name>
<reference evidence="3" key="1">
    <citation type="submission" date="2021-09" db="EMBL/GenBank/DDBJ databases">
        <authorList>
            <person name="Wu T."/>
            <person name="Guo S.Z."/>
        </authorList>
    </citation>
    <scope>NUCLEOTIDE SEQUENCE</scope>
    <source>
        <strain evidence="3">RSS-23</strain>
    </source>
</reference>
<evidence type="ECO:0000313" key="4">
    <source>
        <dbReference type="Proteomes" id="UP001430290"/>
    </source>
</evidence>
<dbReference type="InterPro" id="IPR036061">
    <property type="entry name" value="CheW-like_dom_sf"/>
</dbReference>
<dbReference type="SMART" id="SM00260">
    <property type="entry name" value="CheW"/>
    <property type="match status" value="1"/>
</dbReference>
<gene>
    <name evidence="3" type="ORF">K7B09_06075</name>
</gene>
<dbReference type="PANTHER" id="PTHR22617">
    <property type="entry name" value="CHEMOTAXIS SENSOR HISTIDINE KINASE-RELATED"/>
    <property type="match status" value="1"/>
</dbReference>
<evidence type="ECO:0000259" key="2">
    <source>
        <dbReference type="PROSITE" id="PS50851"/>
    </source>
</evidence>
<dbReference type="Pfam" id="PF01584">
    <property type="entry name" value="CheW"/>
    <property type="match status" value="1"/>
</dbReference>
<dbReference type="Proteomes" id="UP001430290">
    <property type="component" value="Unassembled WGS sequence"/>
</dbReference>
<accession>A0ABS7TDQ4</accession>
<dbReference type="InterPro" id="IPR002545">
    <property type="entry name" value="CheW-lke_dom"/>
</dbReference>
<feature type="region of interest" description="Disordered" evidence="1">
    <location>
        <begin position="1"/>
        <end position="20"/>
    </location>
</feature>
<dbReference type="PROSITE" id="PS50851">
    <property type="entry name" value="CHEW"/>
    <property type="match status" value="1"/>
</dbReference>
<evidence type="ECO:0000313" key="3">
    <source>
        <dbReference type="EMBL" id="MBZ4185895.1"/>
    </source>
</evidence>
<dbReference type="EMBL" id="JAIQDJ010000002">
    <property type="protein sequence ID" value="MBZ4185895.1"/>
    <property type="molecule type" value="Genomic_DNA"/>
</dbReference>
<organism evidence="3 4">
    <name type="scientific">Thermomonas beijingensis</name>
    <dbReference type="NCBI Taxonomy" id="2872701"/>
    <lineage>
        <taxon>Bacteria</taxon>
        <taxon>Pseudomonadati</taxon>
        <taxon>Pseudomonadota</taxon>
        <taxon>Gammaproteobacteria</taxon>
        <taxon>Lysobacterales</taxon>
        <taxon>Lysobacteraceae</taxon>
        <taxon>Thermomonas</taxon>
    </lineage>
</organism>
<dbReference type="SUPFAM" id="SSF50341">
    <property type="entry name" value="CheW-like"/>
    <property type="match status" value="1"/>
</dbReference>
<feature type="domain" description="CheW-like" evidence="2">
    <location>
        <begin position="108"/>
        <end position="248"/>
    </location>
</feature>
<comment type="caution">
    <text evidence="3">The sequence shown here is derived from an EMBL/GenBank/DDBJ whole genome shotgun (WGS) entry which is preliminary data.</text>
</comment>
<evidence type="ECO:0000256" key="1">
    <source>
        <dbReference type="SAM" id="MobiDB-lite"/>
    </source>
</evidence>
<proteinExistence type="predicted"/>